<reference evidence="3" key="1">
    <citation type="submission" date="2023-01" db="EMBL/GenBank/DDBJ databases">
        <title>Xenophilus mangrovi sp. nov., isolated from soil of Mangrove nature reserve.</title>
        <authorList>
            <person name="Xu S."/>
            <person name="Liu Z."/>
            <person name="Xu Y."/>
        </authorList>
    </citation>
    <scope>NUCLEOTIDE SEQUENCE</scope>
    <source>
        <strain evidence="3">YW8</strain>
    </source>
</reference>
<protein>
    <submittedName>
        <fullName evidence="3">Histidine kinase</fullName>
    </submittedName>
</protein>
<keyword evidence="4" id="KW-1185">Reference proteome</keyword>
<dbReference type="PANTHER" id="PTHR43384">
    <property type="entry name" value="SEPTUM SITE-DETERMINING PROTEIN MIND HOMOLOG, CHLOROPLASTIC-RELATED"/>
    <property type="match status" value="1"/>
</dbReference>
<dbReference type="GO" id="GO:0005829">
    <property type="term" value="C:cytosol"/>
    <property type="evidence" value="ECO:0007669"/>
    <property type="project" value="TreeGrafter"/>
</dbReference>
<dbReference type="SUPFAM" id="SSF52540">
    <property type="entry name" value="P-loop containing nucleoside triphosphate hydrolases"/>
    <property type="match status" value="1"/>
</dbReference>
<dbReference type="GO" id="GO:0051782">
    <property type="term" value="P:negative regulation of cell division"/>
    <property type="evidence" value="ECO:0007669"/>
    <property type="project" value="TreeGrafter"/>
</dbReference>
<gene>
    <name evidence="3" type="ORF">PGB34_17550</name>
</gene>
<proteinExistence type="predicted"/>
<keyword evidence="3" id="KW-0808">Transferase</keyword>
<name>A0AAE3T0J1_9BURK</name>
<dbReference type="EMBL" id="JAQIPB010000008">
    <property type="protein sequence ID" value="MDA7418174.1"/>
    <property type="molecule type" value="Genomic_DNA"/>
</dbReference>
<dbReference type="InterPro" id="IPR050625">
    <property type="entry name" value="ParA/MinD_ATPase"/>
</dbReference>
<keyword evidence="3" id="KW-0418">Kinase</keyword>
<dbReference type="InterPro" id="IPR027417">
    <property type="entry name" value="P-loop_NTPase"/>
</dbReference>
<evidence type="ECO:0000313" key="3">
    <source>
        <dbReference type="EMBL" id="MDA7418174.1"/>
    </source>
</evidence>
<accession>A0AAE3T0J1</accession>
<dbReference type="Gene3D" id="3.40.50.300">
    <property type="entry name" value="P-loop containing nucleotide triphosphate hydrolases"/>
    <property type="match status" value="1"/>
</dbReference>
<evidence type="ECO:0000259" key="2">
    <source>
        <dbReference type="Pfam" id="PF16968"/>
    </source>
</evidence>
<evidence type="ECO:0000256" key="1">
    <source>
        <dbReference type="SAM" id="MobiDB-lite"/>
    </source>
</evidence>
<dbReference type="InterPro" id="IPR011006">
    <property type="entry name" value="CheY-like_superfamily"/>
</dbReference>
<feature type="domain" description="Pilus assembly protein TadZ N-terminal" evidence="2">
    <location>
        <begin position="36"/>
        <end position="158"/>
    </location>
</feature>
<organism evidence="3 4">
    <name type="scientific">Xenophilus arseniciresistens</name>
    <dbReference type="NCBI Taxonomy" id="1283306"/>
    <lineage>
        <taxon>Bacteria</taxon>
        <taxon>Pseudomonadati</taxon>
        <taxon>Pseudomonadota</taxon>
        <taxon>Betaproteobacteria</taxon>
        <taxon>Burkholderiales</taxon>
        <taxon>Comamonadaceae</taxon>
        <taxon>Xenophilus</taxon>
    </lineage>
</organism>
<dbReference type="GO" id="GO:0016301">
    <property type="term" value="F:kinase activity"/>
    <property type="evidence" value="ECO:0007669"/>
    <property type="project" value="UniProtKB-KW"/>
</dbReference>
<feature type="compositionally biased region" description="Basic and acidic residues" evidence="1">
    <location>
        <begin position="9"/>
        <end position="23"/>
    </location>
</feature>
<dbReference type="Proteomes" id="UP001212602">
    <property type="component" value="Unassembled WGS sequence"/>
</dbReference>
<evidence type="ECO:0000313" key="4">
    <source>
        <dbReference type="Proteomes" id="UP001212602"/>
    </source>
</evidence>
<dbReference type="InterPro" id="IPR031580">
    <property type="entry name" value="TadZ_N"/>
</dbReference>
<dbReference type="PANTHER" id="PTHR43384:SF13">
    <property type="entry name" value="SLR0110 PROTEIN"/>
    <property type="match status" value="1"/>
</dbReference>
<dbReference type="Gene3D" id="3.40.50.2300">
    <property type="match status" value="1"/>
</dbReference>
<feature type="region of interest" description="Disordered" evidence="1">
    <location>
        <begin position="1"/>
        <end position="29"/>
    </location>
</feature>
<dbReference type="AlphaFoldDB" id="A0AAE3T0J1"/>
<dbReference type="SUPFAM" id="SSF52172">
    <property type="entry name" value="CheY-like"/>
    <property type="match status" value="1"/>
</dbReference>
<dbReference type="Pfam" id="PF16968">
    <property type="entry name" value="TadZ_N"/>
    <property type="match status" value="1"/>
</dbReference>
<dbReference type="GO" id="GO:0009898">
    <property type="term" value="C:cytoplasmic side of plasma membrane"/>
    <property type="evidence" value="ECO:0007669"/>
    <property type="project" value="TreeGrafter"/>
</dbReference>
<sequence>MSTRPLLRPVEDMREPVEPRLEGEGDDSAALQPGPQRYLLLSQAEPHVQWLERTLWEQGRVLPLRSEAAVEALDAQIARQRPQALFLDFCTSGPAMQAMPKALERQWPALPVIGLGRAGDPSSMLAALRAGVHDFVDMDASADEAQAVLAAVLARRPAHRAHARGQTVALLGARSGLGVSTLAASLSLVLQGAAGGKAAAAEAQEDDEVPQGVALLDLGLPVRDSLLYLDSESSFSFVDGVRNLRRLDRTLVHSALARHASGVSVLPLPAALTQMREVSHAESVSLIQRLDDFFSYRVVDLGGFAPLEFMAQVARAADHVWVVCDQSLGGVVSTAAMLRELGTRALPPERMKLVINQFDRQAGLGAQDIAQRLGLTLAHVVPARRAALLAAASRGEMLVTSARNDVYTQAVQAMARSLMQGEAAGGGSPEGAPVRSAWQALRARLPGLGAGGRQGHAG</sequence>
<dbReference type="GO" id="GO:0016887">
    <property type="term" value="F:ATP hydrolysis activity"/>
    <property type="evidence" value="ECO:0007669"/>
    <property type="project" value="TreeGrafter"/>
</dbReference>
<comment type="caution">
    <text evidence="3">The sequence shown here is derived from an EMBL/GenBank/DDBJ whole genome shotgun (WGS) entry which is preliminary data.</text>
</comment>
<dbReference type="RefSeq" id="WP_271429384.1">
    <property type="nucleotide sequence ID" value="NZ_JAQIPB010000008.1"/>
</dbReference>
<dbReference type="GO" id="GO:0005524">
    <property type="term" value="F:ATP binding"/>
    <property type="evidence" value="ECO:0007669"/>
    <property type="project" value="TreeGrafter"/>
</dbReference>